<protein>
    <submittedName>
        <fullName evidence="1">Abortive infection bacteriophage resistance protein</fullName>
    </submittedName>
</protein>
<proteinExistence type="predicted"/>
<comment type="caution">
    <text evidence="1">The sequence shown here is derived from an EMBL/GenBank/DDBJ whole genome shotgun (WGS) entry which is preliminary data.</text>
</comment>
<dbReference type="Proteomes" id="UP000316167">
    <property type="component" value="Unassembled WGS sequence"/>
</dbReference>
<reference evidence="1 2" key="1">
    <citation type="journal article" date="2015" name="Stand. Genomic Sci.">
        <title>Genomic Encyclopedia of Bacterial and Archaeal Type Strains, Phase III: the genomes of soil and plant-associated and newly described type strains.</title>
        <authorList>
            <person name="Whitman W.B."/>
            <person name="Woyke T."/>
            <person name="Klenk H.P."/>
            <person name="Zhou Y."/>
            <person name="Lilburn T.G."/>
            <person name="Beck B.J."/>
            <person name="De Vos P."/>
            <person name="Vandamme P."/>
            <person name="Eisen J.A."/>
            <person name="Garrity G."/>
            <person name="Hugenholtz P."/>
            <person name="Kyrpides N.C."/>
        </authorList>
    </citation>
    <scope>NUCLEOTIDE SEQUENCE [LARGE SCALE GENOMIC DNA]</scope>
    <source>
        <strain evidence="1 2">CGMCC 1.7271</strain>
    </source>
</reference>
<dbReference type="InterPro" id="IPR017034">
    <property type="entry name" value="Abi_system_AbiD/AbiF"/>
</dbReference>
<evidence type="ECO:0000313" key="1">
    <source>
        <dbReference type="EMBL" id="TWI83298.1"/>
    </source>
</evidence>
<sequence length="323" mass="37739">MKFPKNATTIPEQLALLKKRGLKIINDNSAAKTLNNISYYRLSAYFLSFQKFGSPSHDFMPWADFKKVEKLYIFDRELRSILLDAIERIEVALRCRIVYEYCHRHGNNWYEDPSLFIREHTKFLKKVHTELGNSKEVFISHYYSKYTVPQHPPAWMSMEILSFGQISIMYKNLHNNDAKKAVARHFGVSPSVLESWLEHLVYIRNICAHHSRLWNRIMTVKATIPTKASELWISYPPSKPDKIYTTICIAAYLLERVNSSSIFAGKIRSLIKRFNNIDLNAAGFNKNWQSDPFWKSISSPFTHKIRIVIFSCINAIKIEKRLA</sequence>
<dbReference type="OrthoDB" id="5363652at2"/>
<organism evidence="1 2">
    <name type="scientific">Lacibacter cauensis</name>
    <dbReference type="NCBI Taxonomy" id="510947"/>
    <lineage>
        <taxon>Bacteria</taxon>
        <taxon>Pseudomonadati</taxon>
        <taxon>Bacteroidota</taxon>
        <taxon>Chitinophagia</taxon>
        <taxon>Chitinophagales</taxon>
        <taxon>Chitinophagaceae</taxon>
        <taxon>Lacibacter</taxon>
    </lineage>
</organism>
<accession>A0A562SQ32</accession>
<dbReference type="PIRSF" id="PIRSF034934">
    <property type="entry name" value="AbiF_AbiD"/>
    <property type="match status" value="1"/>
</dbReference>
<evidence type="ECO:0000313" key="2">
    <source>
        <dbReference type="Proteomes" id="UP000316167"/>
    </source>
</evidence>
<dbReference type="EMBL" id="VLLE01000003">
    <property type="protein sequence ID" value="TWI83298.1"/>
    <property type="molecule type" value="Genomic_DNA"/>
</dbReference>
<name>A0A562SQ32_9BACT</name>
<dbReference type="AlphaFoldDB" id="A0A562SQ32"/>
<keyword evidence="2" id="KW-1185">Reference proteome</keyword>
<gene>
    <name evidence="1" type="ORF">IQ13_1406</name>
</gene>
<dbReference type="Pfam" id="PF07751">
    <property type="entry name" value="Abi_2"/>
    <property type="match status" value="1"/>
</dbReference>
<dbReference type="RefSeq" id="WP_144885368.1">
    <property type="nucleotide sequence ID" value="NZ_VLLE01000003.1"/>
</dbReference>
<dbReference type="InterPro" id="IPR011664">
    <property type="entry name" value="Abi_system_AbiD/AbiF-like"/>
</dbReference>